<evidence type="ECO:0000313" key="6">
    <source>
        <dbReference type="Proteomes" id="UP001597322"/>
    </source>
</evidence>
<comment type="pathway">
    <text evidence="1">Cofactor biosynthesis; thiamine diphosphate biosynthesis.</text>
</comment>
<dbReference type="RefSeq" id="WP_377401812.1">
    <property type="nucleotide sequence ID" value="NZ_JBHUEQ010000023.1"/>
</dbReference>
<dbReference type="GO" id="GO:0043799">
    <property type="term" value="F:glycine oxidase activity"/>
    <property type="evidence" value="ECO:0007669"/>
    <property type="project" value="UniProtKB-EC"/>
</dbReference>
<dbReference type="InterPro" id="IPR036188">
    <property type="entry name" value="FAD/NAD-bd_sf"/>
</dbReference>
<reference evidence="6" key="1">
    <citation type="journal article" date="2019" name="Int. J. Syst. Evol. Microbiol.">
        <title>The Global Catalogue of Microorganisms (GCM) 10K type strain sequencing project: providing services to taxonomists for standard genome sequencing and annotation.</title>
        <authorList>
            <consortium name="The Broad Institute Genomics Platform"/>
            <consortium name="The Broad Institute Genome Sequencing Center for Infectious Disease"/>
            <person name="Wu L."/>
            <person name="Ma J."/>
        </authorList>
    </citation>
    <scope>NUCLEOTIDE SEQUENCE [LARGE SCALE GENOMIC DNA]</scope>
    <source>
        <strain evidence="6">CG52</strain>
    </source>
</reference>
<comment type="caution">
    <text evidence="5">The sequence shown here is derived from an EMBL/GenBank/DDBJ whole genome shotgun (WGS) entry which is preliminary data.</text>
</comment>
<keyword evidence="6" id="KW-1185">Reference proteome</keyword>
<dbReference type="InterPro" id="IPR006076">
    <property type="entry name" value="FAD-dep_OxRdtase"/>
</dbReference>
<dbReference type="SUPFAM" id="SSF51971">
    <property type="entry name" value="Nucleotide-binding domain"/>
    <property type="match status" value="1"/>
</dbReference>
<keyword evidence="2" id="KW-0784">Thiamine biosynthesis</keyword>
<evidence type="ECO:0000256" key="2">
    <source>
        <dbReference type="ARBA" id="ARBA00022977"/>
    </source>
</evidence>
<dbReference type="PANTHER" id="PTHR13847:SF289">
    <property type="entry name" value="GLYCINE OXIDASE"/>
    <property type="match status" value="1"/>
</dbReference>
<dbReference type="NCBIfam" id="TIGR02352">
    <property type="entry name" value="thiamin_ThiO"/>
    <property type="match status" value="1"/>
</dbReference>
<organism evidence="5 6">
    <name type="scientific">Rhizobium helianthi</name>
    <dbReference type="NCBI Taxonomy" id="1132695"/>
    <lineage>
        <taxon>Bacteria</taxon>
        <taxon>Pseudomonadati</taxon>
        <taxon>Pseudomonadota</taxon>
        <taxon>Alphaproteobacteria</taxon>
        <taxon>Hyphomicrobiales</taxon>
        <taxon>Rhizobiaceae</taxon>
        <taxon>Rhizobium/Agrobacterium group</taxon>
        <taxon>Rhizobium</taxon>
    </lineage>
</organism>
<sequence>MSILIKGAGVAGLTLAHELHRRGFAITIRERKSAAGLGASHYAGGMLAPWCERESASEAVLQMGLSAANWWDQAVPGLVERKGTLVVAPSRDRGELERFARRTSGFEWLDEAGIAALEPSLSGRFRRALFFAGEAHLDPRLALTKLAETLASSGVRFIHADDPLSAHGFDHVVDCTGAAAIGSLEGLRGVRGEMLMLHAPDVHLSRTVRVLHPRHPVYLVPRGEGRYMLGATMIEANDDAPASARSVMELLNTAYALDPAFGEARILELGAGVRPAFADNMPRVLQTPNGLAIAGLYRHGFLLAPSLARQAADMLDHTMNARRLTA</sequence>
<dbReference type="Proteomes" id="UP001597322">
    <property type="component" value="Unassembled WGS sequence"/>
</dbReference>
<dbReference type="EC" id="1.4.3.19" evidence="5"/>
<proteinExistence type="predicted"/>
<dbReference type="EMBL" id="JBHUEQ010000023">
    <property type="protein sequence ID" value="MFD1746356.1"/>
    <property type="molecule type" value="Genomic_DNA"/>
</dbReference>
<dbReference type="Gene3D" id="3.30.9.10">
    <property type="entry name" value="D-Amino Acid Oxidase, subunit A, domain 2"/>
    <property type="match status" value="1"/>
</dbReference>
<evidence type="ECO:0000256" key="1">
    <source>
        <dbReference type="ARBA" id="ARBA00004948"/>
    </source>
</evidence>
<dbReference type="PANTHER" id="PTHR13847">
    <property type="entry name" value="SARCOSINE DEHYDROGENASE-RELATED"/>
    <property type="match status" value="1"/>
</dbReference>
<dbReference type="Pfam" id="PF01266">
    <property type="entry name" value="DAO"/>
    <property type="match status" value="1"/>
</dbReference>
<dbReference type="Gene3D" id="3.50.50.60">
    <property type="entry name" value="FAD/NAD(P)-binding domain"/>
    <property type="match status" value="1"/>
</dbReference>
<name>A0ABW4M6U3_9HYPH</name>
<feature type="domain" description="FAD dependent oxidoreductase" evidence="4">
    <location>
        <begin position="3"/>
        <end position="314"/>
    </location>
</feature>
<dbReference type="InterPro" id="IPR012727">
    <property type="entry name" value="Gly_oxidase_ThiO"/>
</dbReference>
<evidence type="ECO:0000256" key="3">
    <source>
        <dbReference type="ARBA" id="ARBA00023002"/>
    </source>
</evidence>
<dbReference type="SUPFAM" id="SSF54373">
    <property type="entry name" value="FAD-linked reductases, C-terminal domain"/>
    <property type="match status" value="1"/>
</dbReference>
<evidence type="ECO:0000259" key="4">
    <source>
        <dbReference type="Pfam" id="PF01266"/>
    </source>
</evidence>
<keyword evidence="3 5" id="KW-0560">Oxidoreductase</keyword>
<evidence type="ECO:0000313" key="5">
    <source>
        <dbReference type="EMBL" id="MFD1746356.1"/>
    </source>
</evidence>
<gene>
    <name evidence="5" type="primary">thiO</name>
    <name evidence="5" type="ORF">ACFSE1_12855</name>
</gene>
<protein>
    <submittedName>
        <fullName evidence="5">Glycine oxidase ThiO</fullName>
        <ecNumber evidence="5">1.4.3.19</ecNumber>
    </submittedName>
</protein>
<accession>A0ABW4M6U3</accession>